<keyword evidence="3" id="KW-1185">Reference proteome</keyword>
<keyword evidence="1" id="KW-0175">Coiled coil</keyword>
<evidence type="ECO:0000256" key="1">
    <source>
        <dbReference type="SAM" id="Coils"/>
    </source>
</evidence>
<accession>A0A0B7FP42</accession>
<organism evidence="2 3">
    <name type="scientific">Thanatephorus cucumeris (strain AG1-IB / isolate 7/3/14)</name>
    <name type="common">Lettuce bottom rot fungus</name>
    <name type="synonym">Rhizoctonia solani</name>
    <dbReference type="NCBI Taxonomy" id="1108050"/>
    <lineage>
        <taxon>Eukaryota</taxon>
        <taxon>Fungi</taxon>
        <taxon>Dikarya</taxon>
        <taxon>Basidiomycota</taxon>
        <taxon>Agaricomycotina</taxon>
        <taxon>Agaricomycetes</taxon>
        <taxon>Cantharellales</taxon>
        <taxon>Ceratobasidiaceae</taxon>
        <taxon>Rhizoctonia</taxon>
        <taxon>Rhizoctonia solani AG-1</taxon>
    </lineage>
</organism>
<proteinExistence type="predicted"/>
<dbReference type="InterPro" id="IPR014990">
    <property type="entry name" value="DUF1838"/>
</dbReference>
<protein>
    <submittedName>
        <fullName evidence="2">Uncharacterized protein</fullName>
    </submittedName>
</protein>
<dbReference type="EMBL" id="LN679132">
    <property type="protein sequence ID" value="CEL58674.1"/>
    <property type="molecule type" value="Genomic_DNA"/>
</dbReference>
<evidence type="ECO:0000313" key="3">
    <source>
        <dbReference type="Proteomes" id="UP000059188"/>
    </source>
</evidence>
<sequence>MAVYRSKYTSLLFPSDATYTPPALPAHVSVKLDPISCAPTDEQVTQVHEAIRSYQKFSEIPSMFEPRVHADLSQHLFDIQMARYMIQESQRKPNVTQLPGPIEPVERVAEVEEEHITAHVTSNNPGKGAESPQLSAVGVRDILQRSNEAAERANELSERSNQLIERSNHLAENLTGLLEKSNVLIEKPNQPTDQSSNDTLAQRFNELLVKLARHFERSNQLTEASKKPVEELGDVFKTINKVLVRIQHAIVRNNSGNTTSATRCLINDSGVSPGNICKPESPWVDVLLGGTRHGGVQHQWPKYIRYNIRPSPHRSSSLLPYRRGYTQREQASHPQATGKRRSAKKTERILVFGPGTVISSLLSRLCCSREFYSVHCGLHLILCFEIAGITYPLLPAFSCTIADRFKMRTTLSLVTLLGSFLGALAAPPTSVNLTMSDVVRAAGHLDMAEDTVTEWSGDMFAYAPGALPARLFRVSGVTTARAIPNTLNGYTILSRELLLYYNENGTLAETFTSPWDQQTYQVIHTQNNPVYSLVDNKTYTGSSDGVSTTLTVATRNSFMNPLNSSDATREILSTYSGNLTNITTLDTTTYVFPTAQLPLTAKPQSLSNVTISRTRVSPLLPFMNASASVASTTTLFLVLHGRKVSEGIDGLSASLQTQLEEKKLWAYEDAPISRDDAGSGPQKATMYGTNDWVEFSTTNVFNPWRMNTTGAFPMKDVGDWCDA</sequence>
<feature type="coiled-coil region" evidence="1">
    <location>
        <begin position="139"/>
        <end position="173"/>
    </location>
</feature>
<dbReference type="STRING" id="1108050.A0A0B7FP42"/>
<dbReference type="OrthoDB" id="899at2759"/>
<gene>
    <name evidence="2" type="ORF">RSOLAG1IB_08738</name>
</gene>
<dbReference type="AlphaFoldDB" id="A0A0B7FP42"/>
<name>A0A0B7FP42_THACB</name>
<dbReference type="Proteomes" id="UP000059188">
    <property type="component" value="Unassembled WGS sequence"/>
</dbReference>
<evidence type="ECO:0000313" key="2">
    <source>
        <dbReference type="EMBL" id="CEL58674.1"/>
    </source>
</evidence>
<reference evidence="2 3" key="1">
    <citation type="submission" date="2014-11" db="EMBL/GenBank/DDBJ databases">
        <authorList>
            <person name="Wibberg Daniel"/>
        </authorList>
    </citation>
    <scope>NUCLEOTIDE SEQUENCE [LARGE SCALE GENOMIC DNA]</scope>
    <source>
        <strain evidence="2">Rhizoctonia solani AG1-IB 7/3/14</strain>
    </source>
</reference>
<dbReference type="Pfam" id="PF08894">
    <property type="entry name" value="DUF1838"/>
    <property type="match status" value="1"/>
</dbReference>